<dbReference type="EMBL" id="JACHJW010000001">
    <property type="protein sequence ID" value="MBB4960395.1"/>
    <property type="molecule type" value="Genomic_DNA"/>
</dbReference>
<evidence type="ECO:0000313" key="2">
    <source>
        <dbReference type="EMBL" id="MBB4960395.1"/>
    </source>
</evidence>
<comment type="caution">
    <text evidence="2">The sequence shown here is derived from an EMBL/GenBank/DDBJ whole genome shotgun (WGS) entry which is preliminary data.</text>
</comment>
<feature type="compositionally biased region" description="Basic and acidic residues" evidence="1">
    <location>
        <begin position="98"/>
        <end position="111"/>
    </location>
</feature>
<sequence>MTQRDPDLDRPLEETPEVAAAVDDETTVPQFVTGGATRPENPDFGQPGEVPGDFPETDEWIGDPAGRGREGPQQRVARTGAEQPWEPEDLARAQGADPDPRSVERARRELEQDGPAAIEKTVP</sequence>
<proteinExistence type="predicted"/>
<protein>
    <submittedName>
        <fullName evidence="2">Uncharacterized protein</fullName>
    </submittedName>
</protein>
<name>A0A7W7WQV1_9ACTN</name>
<evidence type="ECO:0000313" key="3">
    <source>
        <dbReference type="Proteomes" id="UP000578819"/>
    </source>
</evidence>
<dbReference type="AlphaFoldDB" id="A0A7W7WQV1"/>
<feature type="compositionally biased region" description="Basic and acidic residues" evidence="1">
    <location>
        <begin position="1"/>
        <end position="13"/>
    </location>
</feature>
<accession>A0A7W7WQV1</accession>
<evidence type="ECO:0000256" key="1">
    <source>
        <dbReference type="SAM" id="MobiDB-lite"/>
    </source>
</evidence>
<gene>
    <name evidence="2" type="ORF">FHR38_004128</name>
</gene>
<dbReference type="RefSeq" id="WP_184536176.1">
    <property type="nucleotide sequence ID" value="NZ_JACHJW010000001.1"/>
</dbReference>
<keyword evidence="3" id="KW-1185">Reference proteome</keyword>
<organism evidence="2 3">
    <name type="scientific">Micromonospora polyrhachis</name>
    <dbReference type="NCBI Taxonomy" id="1282883"/>
    <lineage>
        <taxon>Bacteria</taxon>
        <taxon>Bacillati</taxon>
        <taxon>Actinomycetota</taxon>
        <taxon>Actinomycetes</taxon>
        <taxon>Micromonosporales</taxon>
        <taxon>Micromonosporaceae</taxon>
        <taxon>Micromonospora</taxon>
    </lineage>
</organism>
<reference evidence="2 3" key="1">
    <citation type="submission" date="2020-08" db="EMBL/GenBank/DDBJ databases">
        <title>Sequencing the genomes of 1000 actinobacteria strains.</title>
        <authorList>
            <person name="Klenk H.-P."/>
        </authorList>
    </citation>
    <scope>NUCLEOTIDE SEQUENCE [LARGE SCALE GENOMIC DNA]</scope>
    <source>
        <strain evidence="2 3">DSM 45886</strain>
    </source>
</reference>
<dbReference type="Proteomes" id="UP000578819">
    <property type="component" value="Unassembled WGS sequence"/>
</dbReference>
<feature type="region of interest" description="Disordered" evidence="1">
    <location>
        <begin position="1"/>
        <end position="123"/>
    </location>
</feature>